<sequence>MLLPADLGLSMTVESHKITRSLVERGIGQLKRRFEILHREIYLQPIKVCRCNCSVLHNICKQRAIPMAAVADNNDGRNGDDGRPQPQADNLVGLRYRDHFVSSYFGKISLFQH</sequence>
<organism evidence="1 2">
    <name type="scientific">Mya arenaria</name>
    <name type="common">Soft-shell clam</name>
    <dbReference type="NCBI Taxonomy" id="6604"/>
    <lineage>
        <taxon>Eukaryota</taxon>
        <taxon>Metazoa</taxon>
        <taxon>Spiralia</taxon>
        <taxon>Lophotrochozoa</taxon>
        <taxon>Mollusca</taxon>
        <taxon>Bivalvia</taxon>
        <taxon>Autobranchia</taxon>
        <taxon>Heteroconchia</taxon>
        <taxon>Euheterodonta</taxon>
        <taxon>Imparidentia</taxon>
        <taxon>Neoheterodontei</taxon>
        <taxon>Myida</taxon>
        <taxon>Myoidea</taxon>
        <taxon>Myidae</taxon>
        <taxon>Mya</taxon>
    </lineage>
</organism>
<gene>
    <name evidence="1" type="ORF">MAR_021094</name>
</gene>
<protein>
    <recommendedName>
        <fullName evidence="3">DDE Tnp4 domain-containing protein</fullName>
    </recommendedName>
</protein>
<keyword evidence="2" id="KW-1185">Reference proteome</keyword>
<dbReference type="Proteomes" id="UP001164746">
    <property type="component" value="Chromosome 5"/>
</dbReference>
<evidence type="ECO:0008006" key="3">
    <source>
        <dbReference type="Google" id="ProtNLM"/>
    </source>
</evidence>
<evidence type="ECO:0000313" key="1">
    <source>
        <dbReference type="EMBL" id="WAR05725.1"/>
    </source>
</evidence>
<accession>A0ABY7E9R5</accession>
<proteinExistence type="predicted"/>
<name>A0ABY7E9R5_MYAAR</name>
<reference evidence="1" key="1">
    <citation type="submission" date="2022-11" db="EMBL/GenBank/DDBJ databases">
        <title>Centuries of genome instability and evolution in soft-shell clam transmissible cancer (bioRxiv).</title>
        <authorList>
            <person name="Hart S.F.M."/>
            <person name="Yonemitsu M.A."/>
            <person name="Giersch R.M."/>
            <person name="Beal B.F."/>
            <person name="Arriagada G."/>
            <person name="Davis B.W."/>
            <person name="Ostrander E.A."/>
            <person name="Goff S.P."/>
            <person name="Metzger M.J."/>
        </authorList>
    </citation>
    <scope>NUCLEOTIDE SEQUENCE</scope>
    <source>
        <strain evidence="1">MELC-2E11</strain>
        <tissue evidence="1">Siphon/mantle</tissue>
    </source>
</reference>
<evidence type="ECO:0000313" key="2">
    <source>
        <dbReference type="Proteomes" id="UP001164746"/>
    </source>
</evidence>
<dbReference type="EMBL" id="CP111016">
    <property type="protein sequence ID" value="WAR05725.1"/>
    <property type="molecule type" value="Genomic_DNA"/>
</dbReference>